<feature type="binding site" evidence="9">
    <location>
        <position position="396"/>
    </location>
    <ligand>
        <name>substrate</name>
    </ligand>
</feature>
<name>A0A9X2A4V2_9FLAO</name>
<keyword evidence="5 9" id="KW-0949">S-adenosyl-L-methionine</keyword>
<dbReference type="Proteomes" id="UP001139344">
    <property type="component" value="Unassembled WGS sequence"/>
</dbReference>
<dbReference type="RefSeq" id="WP_240096263.1">
    <property type="nucleotide sequence ID" value="NZ_JAJSON010000009.1"/>
</dbReference>
<feature type="binding site" evidence="9">
    <location>
        <begin position="118"/>
        <end position="119"/>
    </location>
    <ligand>
        <name>pyridoxal 5'-phosphate</name>
        <dbReference type="ChEBI" id="CHEBI:597326"/>
    </ligand>
</feature>
<organism evidence="10 11">
    <name type="scientific">Christiangramia crocea</name>
    <dbReference type="NCBI Taxonomy" id="2904124"/>
    <lineage>
        <taxon>Bacteria</taxon>
        <taxon>Pseudomonadati</taxon>
        <taxon>Bacteroidota</taxon>
        <taxon>Flavobacteriia</taxon>
        <taxon>Flavobacteriales</taxon>
        <taxon>Flavobacteriaceae</taxon>
        <taxon>Christiangramia</taxon>
    </lineage>
</organism>
<dbReference type="NCBIfam" id="TIGR00508">
    <property type="entry name" value="bioA"/>
    <property type="match status" value="1"/>
</dbReference>
<dbReference type="EMBL" id="JAJSON010000009">
    <property type="protein sequence ID" value="MCG9970710.1"/>
    <property type="molecule type" value="Genomic_DNA"/>
</dbReference>
<dbReference type="GO" id="GO:0030170">
    <property type="term" value="F:pyridoxal phosphate binding"/>
    <property type="evidence" value="ECO:0007669"/>
    <property type="project" value="UniProtKB-UniRule"/>
</dbReference>
<comment type="similarity">
    <text evidence="9">Belongs to the class-III pyridoxal-phosphate-dependent aminotransferase family. BioA subfamily.</text>
</comment>
<evidence type="ECO:0000313" key="11">
    <source>
        <dbReference type="Proteomes" id="UP001139344"/>
    </source>
</evidence>
<dbReference type="InterPro" id="IPR005814">
    <property type="entry name" value="Aminotrans_3"/>
</dbReference>
<sequence>MRDIRTATESLSKRDKKYLWHPLTQHKISPDMLPIVSAKGSILTDEHGNEYIDAISSWYTAVYGHCNSFITSRVAKQMQNLDQVVFSGFTHKPAIELSEALIKILPQGQQKLFFNDNGSTATEIGIKMALQYHYNIGNDRKVMLAFEEGFHGDTFGAMSVSGLSVYNGAFEDHFIRVERIPVPNGENNEEVISTLKALISKHNIAGFIYEPLIQGAAAMKFHDPEALNEILKICRKNDIILVADEVMTGFGKTGKYFASDYVDEKPDVICMSKALTAGLLPMGLTSCSQKVYDAFYSDEIAKGLFHGHTYTANPLACSAALAAVELLVSEEIQNSISRISKSNNEFVKKLKSSPKLKNARSKGVIMAFELDVQTDRYGSLRNELFKFFMEKGVFLRPLGNTIYIVPPYTISEDELQKVYGVIEDALTAF</sequence>
<feature type="site" description="Participates in the substrate recognition with KAPA and in a stacking interaction with the adenine ring of SAM" evidence="9">
    <location>
        <position position="23"/>
    </location>
</feature>
<feature type="binding site" evidence="9">
    <location>
        <position position="244"/>
    </location>
    <ligand>
        <name>pyridoxal 5'-phosphate</name>
        <dbReference type="ChEBI" id="CHEBI:597326"/>
    </ligand>
</feature>
<dbReference type="PANTHER" id="PTHR42684">
    <property type="entry name" value="ADENOSYLMETHIONINE-8-AMINO-7-OXONONANOATE AMINOTRANSFERASE"/>
    <property type="match status" value="1"/>
</dbReference>
<feature type="modified residue" description="N6-(pyridoxal phosphate)lysine" evidence="9">
    <location>
        <position position="273"/>
    </location>
</feature>
<evidence type="ECO:0000256" key="3">
    <source>
        <dbReference type="ARBA" id="ARBA00022576"/>
    </source>
</evidence>
<dbReference type="GO" id="GO:0004141">
    <property type="term" value="F:dethiobiotin synthase activity"/>
    <property type="evidence" value="ECO:0007669"/>
    <property type="project" value="TreeGrafter"/>
</dbReference>
<dbReference type="InterPro" id="IPR015424">
    <property type="entry name" value="PyrdxlP-dep_Trfase"/>
</dbReference>
<dbReference type="HAMAP" id="MF_00834">
    <property type="entry name" value="BioA"/>
    <property type="match status" value="1"/>
</dbReference>
<gene>
    <name evidence="9 10" type="primary">bioA</name>
    <name evidence="10" type="ORF">LU635_03590</name>
</gene>
<dbReference type="GO" id="GO:0005737">
    <property type="term" value="C:cytoplasm"/>
    <property type="evidence" value="ECO:0007669"/>
    <property type="project" value="UniProtKB-SubCell"/>
</dbReference>
<dbReference type="GO" id="GO:0051537">
    <property type="term" value="F:2 iron, 2 sulfur cluster binding"/>
    <property type="evidence" value="ECO:0007669"/>
    <property type="project" value="UniProtKB-KW"/>
</dbReference>
<dbReference type="EC" id="2.6.1.62" evidence="9"/>
<dbReference type="InterPro" id="IPR005815">
    <property type="entry name" value="BioA"/>
</dbReference>
<accession>A0A9X2A4V2</accession>
<evidence type="ECO:0000256" key="9">
    <source>
        <dbReference type="HAMAP-Rule" id="MF_00834"/>
    </source>
</evidence>
<dbReference type="Gene3D" id="3.90.1150.10">
    <property type="entry name" value="Aspartate Aminotransferase, domain 1"/>
    <property type="match status" value="1"/>
</dbReference>
<feature type="binding site" evidence="9">
    <location>
        <position position="273"/>
    </location>
    <ligand>
        <name>substrate</name>
    </ligand>
</feature>
<dbReference type="PANTHER" id="PTHR42684:SF3">
    <property type="entry name" value="ADENOSYLMETHIONINE-8-AMINO-7-OXONONANOATE AMINOTRANSFERASE"/>
    <property type="match status" value="1"/>
</dbReference>
<comment type="function">
    <text evidence="9">Catalyzes the transfer of the alpha-amino group from S-adenosyl-L-methionine (SAM) to 7-keto-8-aminopelargonic acid (KAPA) to form 7,8-diaminopelargonic acid (DAPA). It is the only aminotransferase known to utilize SAM as an amino donor.</text>
</comment>
<keyword evidence="3 9" id="KW-0032">Aminotransferase</keyword>
<evidence type="ECO:0000256" key="5">
    <source>
        <dbReference type="ARBA" id="ARBA00022691"/>
    </source>
</evidence>
<dbReference type="GO" id="GO:0009102">
    <property type="term" value="P:biotin biosynthetic process"/>
    <property type="evidence" value="ECO:0007669"/>
    <property type="project" value="UniProtKB-UniRule"/>
</dbReference>
<keyword evidence="9" id="KW-0963">Cytoplasm</keyword>
<feature type="binding site" evidence="9">
    <location>
        <position position="58"/>
    </location>
    <ligand>
        <name>substrate</name>
    </ligand>
</feature>
<dbReference type="Gene3D" id="3.40.640.10">
    <property type="entry name" value="Type I PLP-dependent aspartate aminotransferase-like (Major domain)"/>
    <property type="match status" value="1"/>
</dbReference>
<comment type="subunit">
    <text evidence="9">Homodimer.</text>
</comment>
<evidence type="ECO:0000256" key="1">
    <source>
        <dbReference type="ARBA" id="ARBA00001933"/>
    </source>
</evidence>
<evidence type="ECO:0000256" key="4">
    <source>
        <dbReference type="ARBA" id="ARBA00022679"/>
    </source>
</evidence>
<comment type="subcellular location">
    <subcellularLocation>
        <location evidence="9">Cytoplasm</location>
    </subcellularLocation>
</comment>
<dbReference type="AlphaFoldDB" id="A0A9X2A4V2"/>
<keyword evidence="11" id="KW-1185">Reference proteome</keyword>
<dbReference type="PIRSF" id="PIRSF000521">
    <property type="entry name" value="Transaminase_4ab_Lys_Orn"/>
    <property type="match status" value="1"/>
</dbReference>
<proteinExistence type="inferred from homology"/>
<keyword evidence="6 9" id="KW-0093">Biotin biosynthesis</keyword>
<dbReference type="GO" id="GO:0004015">
    <property type="term" value="F:adenosylmethionine-8-amino-7-oxononanoate transaminase activity"/>
    <property type="evidence" value="ECO:0007669"/>
    <property type="project" value="UniProtKB-UniRule"/>
</dbReference>
<evidence type="ECO:0000256" key="8">
    <source>
        <dbReference type="ARBA" id="ARBA00048449"/>
    </source>
</evidence>
<dbReference type="InterPro" id="IPR015422">
    <property type="entry name" value="PyrdxlP-dep_Trfase_small"/>
</dbReference>
<keyword evidence="4 9" id="KW-0808">Transferase</keyword>
<comment type="pathway">
    <text evidence="2 9">Cofactor biosynthesis; biotin biosynthesis; 7,8-diaminononanoate from 8-amino-7-oxononanoate (SAM route): step 1/1.</text>
</comment>
<feature type="binding site" evidence="9">
    <location>
        <begin position="308"/>
        <end position="309"/>
    </location>
    <ligand>
        <name>pyridoxal 5'-phosphate</name>
        <dbReference type="ChEBI" id="CHEBI:597326"/>
    </ligand>
</feature>
<evidence type="ECO:0000256" key="7">
    <source>
        <dbReference type="ARBA" id="ARBA00022898"/>
    </source>
</evidence>
<protein>
    <recommendedName>
        <fullName evidence="9">Adenosylmethionine-8-amino-7-oxononanoate aminotransferase</fullName>
        <ecNumber evidence="9">2.6.1.62</ecNumber>
    </recommendedName>
    <alternativeName>
        <fullName evidence="9">7,8-diamino-pelargonic acid aminotransferase</fullName>
        <shortName evidence="9">DAPA AT</shortName>
        <shortName evidence="9">DAPA aminotransferase</shortName>
    </alternativeName>
    <alternativeName>
        <fullName evidence="9">7,8-diaminononanoate synthase</fullName>
        <shortName evidence="9">DANS</shortName>
    </alternativeName>
    <alternativeName>
        <fullName evidence="9">Diaminopelargonic acid synthase</fullName>
    </alternativeName>
</protein>
<dbReference type="CDD" id="cd00610">
    <property type="entry name" value="OAT_like"/>
    <property type="match status" value="1"/>
</dbReference>
<comment type="catalytic activity">
    <reaction evidence="8 9">
        <text>(8S)-8-amino-7-oxononanoate + S-adenosyl-L-methionine = S-adenosyl-4-methylsulfanyl-2-oxobutanoate + (7R,8S)-7,8-diammoniononanoate</text>
        <dbReference type="Rhea" id="RHEA:16861"/>
        <dbReference type="ChEBI" id="CHEBI:16490"/>
        <dbReference type="ChEBI" id="CHEBI:59789"/>
        <dbReference type="ChEBI" id="CHEBI:149468"/>
        <dbReference type="ChEBI" id="CHEBI:149469"/>
        <dbReference type="EC" id="2.6.1.62"/>
    </reaction>
</comment>
<evidence type="ECO:0000256" key="6">
    <source>
        <dbReference type="ARBA" id="ARBA00022756"/>
    </source>
</evidence>
<feature type="binding site" evidence="9">
    <location>
        <position position="307"/>
    </location>
    <ligand>
        <name>substrate</name>
    </ligand>
</feature>
<evidence type="ECO:0000313" key="10">
    <source>
        <dbReference type="EMBL" id="MCG9970710.1"/>
    </source>
</evidence>
<dbReference type="Pfam" id="PF00202">
    <property type="entry name" value="Aminotran_3"/>
    <property type="match status" value="1"/>
</dbReference>
<dbReference type="NCBIfam" id="NF004624">
    <property type="entry name" value="PRK05964.1"/>
    <property type="match status" value="1"/>
</dbReference>
<comment type="caution">
    <text evidence="10">The sequence shown here is derived from an EMBL/GenBank/DDBJ whole genome shotgun (WGS) entry which is preliminary data.</text>
</comment>
<comment type="caution">
    <text evidence="9">Lacks conserved residue(s) required for the propagation of feature annotation.</text>
</comment>
<dbReference type="InterPro" id="IPR015421">
    <property type="entry name" value="PyrdxlP-dep_Trfase_major"/>
</dbReference>
<dbReference type="SUPFAM" id="SSF53383">
    <property type="entry name" value="PLP-dependent transferases"/>
    <property type="match status" value="1"/>
</dbReference>
<comment type="cofactor">
    <cofactor evidence="1 9">
        <name>pyridoxal 5'-phosphate</name>
        <dbReference type="ChEBI" id="CHEBI:597326"/>
    </cofactor>
</comment>
<evidence type="ECO:0000256" key="2">
    <source>
        <dbReference type="ARBA" id="ARBA00005063"/>
    </source>
</evidence>
<keyword evidence="7 9" id="KW-0663">Pyridoxal phosphate</keyword>
<reference evidence="10" key="1">
    <citation type="submission" date="2021-12" db="EMBL/GenBank/DDBJ databases">
        <title>Description of Gramella crocea sp. nov., a new bacterium isolated from activated sludge.</title>
        <authorList>
            <person name="Zhang X."/>
        </authorList>
    </citation>
    <scope>NUCLEOTIDE SEQUENCE</scope>
    <source>
        <strain evidence="10">YB25</strain>
    </source>
</reference>